<evidence type="ECO:0000256" key="9">
    <source>
        <dbReference type="ARBA" id="ARBA00023224"/>
    </source>
</evidence>
<keyword evidence="7 12" id="KW-1133">Transmembrane helix</keyword>
<dbReference type="Pfam" id="PF00015">
    <property type="entry name" value="MCPsignal"/>
    <property type="match status" value="1"/>
</dbReference>
<dbReference type="Gene3D" id="3.30.450.20">
    <property type="entry name" value="PAS domain"/>
    <property type="match status" value="1"/>
</dbReference>
<dbReference type="GO" id="GO:0005886">
    <property type="term" value="C:plasma membrane"/>
    <property type="evidence" value="ECO:0007669"/>
    <property type="project" value="UniProtKB-SubCell"/>
</dbReference>
<evidence type="ECO:0000259" key="14">
    <source>
        <dbReference type="PROSITE" id="PS50112"/>
    </source>
</evidence>
<dbReference type="InterPro" id="IPR013655">
    <property type="entry name" value="PAS_fold_3"/>
</dbReference>
<keyword evidence="8 12" id="KW-0472">Membrane</keyword>
<dbReference type="PRINTS" id="PR00260">
    <property type="entry name" value="CHEMTRNSDUCR"/>
</dbReference>
<dbReference type="CDD" id="cd11386">
    <property type="entry name" value="MCP_signal"/>
    <property type="match status" value="1"/>
</dbReference>
<sequence length="522" mass="56912">MRNNQPVTQREYAFPDQQRLISTTDLKGQITYCNDIFAEVSGFARDELIRAPHNLVRHPDVPPAVFDHMWTTLKQGKPWMGIVKNRRKTGDHYWVNAYVTPILDQQRQVTGYESVRTKPTREQVQRAEALYERINSGKSGVPRSDHWVPLLSKWLPFLIVSQLAFLVGAGFDHALGFVAAALLAVPFGFIGMQWQQRGLKRLLQLASQATSDPLIARMYTDSRGVEAQLEMAMLSQQAHLKTCLTRLQDTAVQLQGQAKQADSLAQNCANGLTQQNQETEQVATAINEMAATTQEVASNVALAAEATREASRLTVHGREVTAETRKAIQQLADSVAKTGEAVNQLANDSDAIGGVVDVIKSIADQTNLLALNAAIEAARAGDSGRGFAVVADEVRQLAQRTAEATGEIHKLIEKLQLQARHAVQTTEEGRVQATRGVDQVAQADQALTGINEAMGNIIDMTTQIASATEEQSAVAEEISNNVTTIAHLADQTSGDARSSALLSEGLTATAEGQYALVERFNR</sequence>
<dbReference type="PANTHER" id="PTHR32089:SF74">
    <property type="entry name" value="METHYL-ACCEPTING CHEMOTAXIS PROTEIN AER"/>
    <property type="match status" value="1"/>
</dbReference>
<dbReference type="PATRIC" id="fig|316.97.peg.2560"/>
<keyword evidence="5" id="KW-0997">Cell inner membrane</keyword>
<dbReference type="SMART" id="SM00086">
    <property type="entry name" value="PAC"/>
    <property type="match status" value="1"/>
</dbReference>
<dbReference type="InterPro" id="IPR000014">
    <property type="entry name" value="PAS"/>
</dbReference>
<evidence type="ECO:0000256" key="4">
    <source>
        <dbReference type="ARBA" id="ARBA00022500"/>
    </source>
</evidence>
<evidence type="ECO:0000256" key="5">
    <source>
        <dbReference type="ARBA" id="ARBA00022519"/>
    </source>
</evidence>
<organism evidence="16 17">
    <name type="scientific">Stutzerimonas stutzeri</name>
    <name type="common">Pseudomonas stutzeri</name>
    <dbReference type="NCBI Taxonomy" id="316"/>
    <lineage>
        <taxon>Bacteria</taxon>
        <taxon>Pseudomonadati</taxon>
        <taxon>Pseudomonadota</taxon>
        <taxon>Gammaproteobacteria</taxon>
        <taxon>Pseudomonadales</taxon>
        <taxon>Pseudomonadaceae</taxon>
        <taxon>Stutzerimonas</taxon>
    </lineage>
</organism>
<keyword evidence="6 12" id="KW-0812">Transmembrane</keyword>
<keyword evidence="9 11" id="KW-0807">Transducer</keyword>
<evidence type="ECO:0000313" key="16">
    <source>
        <dbReference type="EMBL" id="AHY43309.1"/>
    </source>
</evidence>
<keyword evidence="2" id="KW-1003">Cell membrane</keyword>
<evidence type="ECO:0000313" key="17">
    <source>
        <dbReference type="Proteomes" id="UP000025238"/>
    </source>
</evidence>
<dbReference type="SUPFAM" id="SSF58104">
    <property type="entry name" value="Methyl-accepting chemotaxis protein (MCP) signaling domain"/>
    <property type="match status" value="1"/>
</dbReference>
<name>A0A023WU12_STUST</name>
<evidence type="ECO:0000256" key="2">
    <source>
        <dbReference type="ARBA" id="ARBA00022475"/>
    </source>
</evidence>
<evidence type="ECO:0000256" key="12">
    <source>
        <dbReference type="SAM" id="Phobius"/>
    </source>
</evidence>
<dbReference type="SUPFAM" id="SSF55785">
    <property type="entry name" value="PYP-like sensor domain (PAS domain)"/>
    <property type="match status" value="1"/>
</dbReference>
<dbReference type="PROSITE" id="PS50111">
    <property type="entry name" value="CHEMOTAXIS_TRANSDUC_2"/>
    <property type="match status" value="1"/>
</dbReference>
<evidence type="ECO:0000256" key="6">
    <source>
        <dbReference type="ARBA" id="ARBA00022692"/>
    </source>
</evidence>
<dbReference type="PROSITE" id="PS50112">
    <property type="entry name" value="PAS"/>
    <property type="match status" value="1"/>
</dbReference>
<dbReference type="InterPro" id="IPR004089">
    <property type="entry name" value="MCPsignal_dom"/>
</dbReference>
<dbReference type="AlphaFoldDB" id="A0A023WU12"/>
<dbReference type="Gene3D" id="1.10.287.950">
    <property type="entry name" value="Methyl-accepting chemotaxis protein"/>
    <property type="match status" value="1"/>
</dbReference>
<reference evidence="16 17" key="1">
    <citation type="submission" date="2014-03" db="EMBL/GenBank/DDBJ databases">
        <title>Complete genome sequence of Pseudomonas stutzeri 19SMN4.</title>
        <authorList>
            <person name="Brunet-Galmes I."/>
            <person name="Nogales B."/>
            <person name="Busquets A."/>
            <person name="Pena A."/>
            <person name="Gomila M."/>
            <person name="Garcia-Valdes E."/>
            <person name="Lalucat J."/>
            <person name="Bennasar A."/>
            <person name="Bosch R."/>
        </authorList>
    </citation>
    <scope>NUCLEOTIDE SEQUENCE [LARGE SCALE GENOMIC DNA]</scope>
    <source>
        <strain evidence="16 17">19SMN4</strain>
    </source>
</reference>
<dbReference type="InterPro" id="IPR035965">
    <property type="entry name" value="PAS-like_dom_sf"/>
</dbReference>
<dbReference type="OrthoDB" id="5675566at2"/>
<feature type="domain" description="Methyl-accepting transducer" evidence="13">
    <location>
        <begin position="250"/>
        <end position="486"/>
    </location>
</feature>
<dbReference type="GO" id="GO:0052131">
    <property type="term" value="P:positive aerotaxis"/>
    <property type="evidence" value="ECO:0007669"/>
    <property type="project" value="UniProtKB-ARBA"/>
</dbReference>
<dbReference type="KEGG" id="pstu:UIB01_12795"/>
<comment type="subcellular location">
    <subcellularLocation>
        <location evidence="1">Cell inner membrane</location>
        <topology evidence="1">Multi-pass membrane protein</topology>
    </subcellularLocation>
</comment>
<dbReference type="FunFam" id="1.10.287.950:FF:000001">
    <property type="entry name" value="Methyl-accepting chemotaxis sensory transducer"/>
    <property type="match status" value="1"/>
</dbReference>
<dbReference type="PROSITE" id="PS50192">
    <property type="entry name" value="T_SNARE"/>
    <property type="match status" value="1"/>
</dbReference>
<dbReference type="FunFam" id="3.30.450.20:FF:000046">
    <property type="entry name" value="Aerotaxis sensor receptor"/>
    <property type="match status" value="1"/>
</dbReference>
<evidence type="ECO:0000256" key="1">
    <source>
        <dbReference type="ARBA" id="ARBA00004429"/>
    </source>
</evidence>
<evidence type="ECO:0000256" key="8">
    <source>
        <dbReference type="ARBA" id="ARBA00023136"/>
    </source>
</evidence>
<keyword evidence="4" id="KW-0145">Chemotaxis</keyword>
<gene>
    <name evidence="16" type="ORF">UIB01_12795</name>
</gene>
<proteinExistence type="inferred from homology"/>
<dbReference type="PANTHER" id="PTHR32089">
    <property type="entry name" value="METHYL-ACCEPTING CHEMOTAXIS PROTEIN MCPB"/>
    <property type="match status" value="1"/>
</dbReference>
<evidence type="ECO:0000259" key="13">
    <source>
        <dbReference type="PROSITE" id="PS50111"/>
    </source>
</evidence>
<evidence type="ECO:0000256" key="11">
    <source>
        <dbReference type="PROSITE-ProRule" id="PRU00284"/>
    </source>
</evidence>
<dbReference type="CDD" id="cd00130">
    <property type="entry name" value="PAS"/>
    <property type="match status" value="1"/>
</dbReference>
<keyword evidence="3" id="KW-0488">Methylation</keyword>
<dbReference type="EMBL" id="CP007509">
    <property type="protein sequence ID" value="AHY43309.1"/>
    <property type="molecule type" value="Genomic_DNA"/>
</dbReference>
<evidence type="ECO:0000259" key="15">
    <source>
        <dbReference type="PROSITE" id="PS50192"/>
    </source>
</evidence>
<dbReference type="GO" id="GO:0004888">
    <property type="term" value="F:transmembrane signaling receptor activity"/>
    <property type="evidence" value="ECO:0007669"/>
    <property type="project" value="InterPro"/>
</dbReference>
<dbReference type="GO" id="GO:0007165">
    <property type="term" value="P:signal transduction"/>
    <property type="evidence" value="ECO:0007669"/>
    <property type="project" value="UniProtKB-KW"/>
</dbReference>
<evidence type="ECO:0000256" key="7">
    <source>
        <dbReference type="ARBA" id="ARBA00022989"/>
    </source>
</evidence>
<dbReference type="Proteomes" id="UP000025238">
    <property type="component" value="Chromosome"/>
</dbReference>
<dbReference type="NCBIfam" id="TIGR00229">
    <property type="entry name" value="sensory_box"/>
    <property type="match status" value="1"/>
</dbReference>
<dbReference type="InterPro" id="IPR004090">
    <property type="entry name" value="Chemotax_Me-accpt_rcpt"/>
</dbReference>
<feature type="transmembrane region" description="Helical" evidence="12">
    <location>
        <begin position="174"/>
        <end position="192"/>
    </location>
</feature>
<dbReference type="SMART" id="SM00283">
    <property type="entry name" value="MA"/>
    <property type="match status" value="1"/>
</dbReference>
<evidence type="ECO:0000256" key="10">
    <source>
        <dbReference type="ARBA" id="ARBA00029447"/>
    </source>
</evidence>
<dbReference type="InterPro" id="IPR001610">
    <property type="entry name" value="PAC"/>
</dbReference>
<dbReference type="InterPro" id="IPR000727">
    <property type="entry name" value="T_SNARE_dom"/>
</dbReference>
<feature type="domain" description="PAS" evidence="14">
    <location>
        <begin position="21"/>
        <end position="76"/>
    </location>
</feature>
<comment type="similarity">
    <text evidence="10">Belongs to the methyl-accepting chemotaxis (MCP) protein family.</text>
</comment>
<protein>
    <submittedName>
        <fullName evidence="16">Chemotaxis protein</fullName>
    </submittedName>
</protein>
<accession>A0A023WU12</accession>
<feature type="domain" description="T-SNARE coiled-coil homology" evidence="15">
    <location>
        <begin position="437"/>
        <end position="499"/>
    </location>
</feature>
<dbReference type="Pfam" id="PF08447">
    <property type="entry name" value="PAS_3"/>
    <property type="match status" value="1"/>
</dbReference>
<evidence type="ECO:0000256" key="3">
    <source>
        <dbReference type="ARBA" id="ARBA00022481"/>
    </source>
</evidence>